<evidence type="ECO:0000256" key="11">
    <source>
        <dbReference type="ARBA" id="ARBA00076158"/>
    </source>
</evidence>
<dbReference type="GO" id="GO:0009252">
    <property type="term" value="P:peptidoglycan biosynthetic process"/>
    <property type="evidence" value="ECO:0007669"/>
    <property type="project" value="UniProtKB-UniRule"/>
</dbReference>
<comment type="PTM">
    <text evidence="13">Carboxylation is probably crucial for Mg(2+) binding and, consequently, for the gamma-phosphate positioning of ATP.</text>
</comment>
<comment type="pathway">
    <text evidence="13 14">Cell wall biogenesis; peptidoglycan biosynthesis.</text>
</comment>
<comment type="catalytic activity">
    <reaction evidence="7 13">
        <text>UDP-N-acetyl-alpha-D-muramoyl-L-alanyl-D-glutamate + meso-2,6-diaminopimelate + ATP = UDP-N-acetyl-alpha-D-muramoyl-L-alanyl-gamma-D-glutamyl-meso-2,6-diaminopimelate + ADP + phosphate + H(+)</text>
        <dbReference type="Rhea" id="RHEA:23676"/>
        <dbReference type="ChEBI" id="CHEBI:15378"/>
        <dbReference type="ChEBI" id="CHEBI:30616"/>
        <dbReference type="ChEBI" id="CHEBI:43474"/>
        <dbReference type="ChEBI" id="CHEBI:57791"/>
        <dbReference type="ChEBI" id="CHEBI:83900"/>
        <dbReference type="ChEBI" id="CHEBI:83905"/>
        <dbReference type="ChEBI" id="CHEBI:456216"/>
        <dbReference type="EC" id="6.3.2.13"/>
    </reaction>
</comment>
<evidence type="ECO:0000256" key="12">
    <source>
        <dbReference type="ARBA" id="ARBA00081560"/>
    </source>
</evidence>
<dbReference type="PANTHER" id="PTHR23135">
    <property type="entry name" value="MUR LIGASE FAMILY MEMBER"/>
    <property type="match status" value="1"/>
</dbReference>
<dbReference type="GO" id="GO:0005524">
    <property type="term" value="F:ATP binding"/>
    <property type="evidence" value="ECO:0007669"/>
    <property type="project" value="UniProtKB-UniRule"/>
</dbReference>
<feature type="binding site" evidence="13">
    <location>
        <begin position="149"/>
        <end position="150"/>
    </location>
    <ligand>
        <name>UDP-N-acetyl-alpha-D-muramoyl-L-alanyl-D-glutamate</name>
        <dbReference type="ChEBI" id="CHEBI:83900"/>
    </ligand>
</feature>
<sequence length="483" mass="51015">MIQLQQLFPQWQGDLVTLTGLTTDSRQVKPGYLFLAVPGLRHDGRDHIDQAVAAGAAAVAYEAADGFTCRAAVPVLPIGHLASQLSAIAGRFHGEPACQMKLVGITGTNGKTSVSQMLAQALNNLGQPCGVIGTLGSGMPGALLDHGMTTPDALSLQQQLAHLRDQGACRVSMEVSSHALAQNRVAALMFEVAVFTNLSRDHLDYHGDMAAYGQAKARLFDQAERAVINLDDTFGRQLAEECTLPLIGFSLNDSNADLHCSDIRFDAQGISARLHTAQASAELRSPLLGTFNLSNLLAVAGVLLSLELPLAQIAAQLGLLVPPAGRMQRLGGEGQPLVVIDYAHTPDALEKALAALRAHVAGRLICVFGCGGDRDRGKRPLMGRIAEQGADQLVITDDNPRTEVSAAIIEDILAGIERTEQVTVIANRAEAIAQTIAAAAAGDVILLAGKGHETYQEINGVRHPFSDIEQAERALLGRGGHHA</sequence>
<evidence type="ECO:0000256" key="4">
    <source>
        <dbReference type="ARBA" id="ARBA00022984"/>
    </source>
</evidence>
<proteinExistence type="inferred from homology"/>
<comment type="similarity">
    <text evidence="1 13">Belongs to the MurCDEF family. MurE subfamily.</text>
</comment>
<dbReference type="PANTHER" id="PTHR23135:SF4">
    <property type="entry name" value="UDP-N-ACETYLMURAMOYL-L-ALANYL-D-GLUTAMATE--2,6-DIAMINOPIMELATE LIGASE MURE HOMOLOG, CHLOROPLASTIC"/>
    <property type="match status" value="1"/>
</dbReference>
<dbReference type="GO" id="GO:0051301">
    <property type="term" value="P:cell division"/>
    <property type="evidence" value="ECO:0007669"/>
    <property type="project" value="UniProtKB-KW"/>
</dbReference>
<dbReference type="FunFam" id="3.90.190.20:FF:000006">
    <property type="entry name" value="UDP-N-acetylmuramoyl-L-alanyl-D-glutamate--2,6-diaminopimelate ligase"/>
    <property type="match status" value="1"/>
</dbReference>
<feature type="binding site" evidence="13">
    <location>
        <position position="184"/>
    </location>
    <ligand>
        <name>UDP-N-acetyl-alpha-D-muramoyl-L-alanyl-D-glutamate</name>
        <dbReference type="ChEBI" id="CHEBI:83900"/>
    </ligand>
</feature>
<evidence type="ECO:0000256" key="5">
    <source>
        <dbReference type="ARBA" id="ARBA00023306"/>
    </source>
</evidence>
<dbReference type="InterPro" id="IPR036565">
    <property type="entry name" value="Mur-like_cat_sf"/>
</dbReference>
<dbReference type="NCBIfam" id="NF001124">
    <property type="entry name" value="PRK00139.1-2"/>
    <property type="match status" value="1"/>
</dbReference>
<dbReference type="NCBIfam" id="TIGR01085">
    <property type="entry name" value="murE"/>
    <property type="match status" value="1"/>
</dbReference>
<dbReference type="Pfam" id="PF02875">
    <property type="entry name" value="Mur_ligase_C"/>
    <property type="match status" value="1"/>
</dbReference>
<keyword evidence="5 13" id="KW-0131">Cell cycle</keyword>
<dbReference type="InterPro" id="IPR004101">
    <property type="entry name" value="Mur_ligase_C"/>
</dbReference>
<organism evidence="18 19">
    <name type="scientific">Halopseudomonas formosensis</name>
    <dbReference type="NCBI Taxonomy" id="1002526"/>
    <lineage>
        <taxon>Bacteria</taxon>
        <taxon>Pseudomonadati</taxon>
        <taxon>Pseudomonadota</taxon>
        <taxon>Gammaproteobacteria</taxon>
        <taxon>Pseudomonadales</taxon>
        <taxon>Pseudomonadaceae</taxon>
        <taxon>Halopseudomonas</taxon>
    </lineage>
</organism>
<dbReference type="GO" id="GO:0005737">
    <property type="term" value="C:cytoplasm"/>
    <property type="evidence" value="ECO:0007669"/>
    <property type="project" value="UniProtKB-SubCell"/>
</dbReference>
<dbReference type="InterPro" id="IPR013221">
    <property type="entry name" value="Mur_ligase_cen"/>
</dbReference>
<dbReference type="EMBL" id="FOYD01000012">
    <property type="protein sequence ID" value="SFQ87987.1"/>
    <property type="molecule type" value="Genomic_DNA"/>
</dbReference>
<keyword evidence="2 13" id="KW-0132">Cell division</keyword>
<keyword evidence="6 13" id="KW-0961">Cell wall biogenesis/degradation</keyword>
<comment type="caution">
    <text evidence="13">Lacks conserved residue(s) required for the propagation of feature annotation.</text>
</comment>
<dbReference type="SUPFAM" id="SSF53244">
    <property type="entry name" value="MurD-like peptide ligases, peptide-binding domain"/>
    <property type="match status" value="1"/>
</dbReference>
<dbReference type="Pfam" id="PF08245">
    <property type="entry name" value="Mur_ligase_M"/>
    <property type="match status" value="1"/>
</dbReference>
<evidence type="ECO:0000256" key="6">
    <source>
        <dbReference type="ARBA" id="ARBA00023316"/>
    </source>
</evidence>
<dbReference type="AlphaFoldDB" id="A0A1I6C4C0"/>
<feature type="binding site" evidence="13">
    <location>
        <position position="182"/>
    </location>
    <ligand>
        <name>UDP-N-acetyl-alpha-D-muramoyl-L-alanyl-D-glutamate</name>
        <dbReference type="ChEBI" id="CHEBI:83900"/>
    </ligand>
</feature>
<keyword evidence="13" id="KW-0067">ATP-binding</keyword>
<feature type="domain" description="Mur ligase C-terminal" evidence="16">
    <location>
        <begin position="325"/>
        <end position="451"/>
    </location>
</feature>
<protein>
    <recommendedName>
        <fullName evidence="9 13">UDP-N-acetylmuramoyl-L-alanyl-D-glutamate--2,6-diaminopimelate ligase</fullName>
        <ecNumber evidence="8 13">6.3.2.13</ecNumber>
    </recommendedName>
    <alternativeName>
        <fullName evidence="10 13">Meso-A2pm-adding enzyme</fullName>
    </alternativeName>
    <alternativeName>
        <fullName evidence="11 13">Meso-diaminopimelate-adding enzyme</fullName>
    </alternativeName>
    <alternativeName>
        <fullName evidence="12 13">UDP-MurNAc-L-Ala-D-Glu:meso-diaminopimelate ligase</fullName>
    </alternativeName>
    <alternativeName>
        <fullName evidence="13">UDP-MurNAc-tripeptide synthetase</fullName>
    </alternativeName>
    <alternativeName>
        <fullName evidence="13">UDP-N-acetylmuramyl-tripeptide synthetase</fullName>
    </alternativeName>
</protein>
<dbReference type="Proteomes" id="UP000242815">
    <property type="component" value="Unassembled WGS sequence"/>
</dbReference>
<feature type="binding site" evidence="13">
    <location>
        <position position="176"/>
    </location>
    <ligand>
        <name>UDP-N-acetyl-alpha-D-muramoyl-L-alanyl-D-glutamate</name>
        <dbReference type="ChEBI" id="CHEBI:83900"/>
    </ligand>
</feature>
<keyword evidence="3 13" id="KW-0133">Cell shape</keyword>
<dbReference type="STRING" id="1002526.SAMN05216578_11253"/>
<comment type="function">
    <text evidence="13">Catalyzes the addition of meso-diaminopimelic acid to the nucleotide precursor UDP-N-acetylmuramoyl-L-alanyl-D-glutamate (UMAG) in the biosynthesis of bacterial cell-wall peptidoglycan.</text>
</comment>
<dbReference type="Gene3D" id="3.90.190.20">
    <property type="entry name" value="Mur ligase, C-terminal domain"/>
    <property type="match status" value="1"/>
</dbReference>
<evidence type="ECO:0000259" key="15">
    <source>
        <dbReference type="Pfam" id="PF01225"/>
    </source>
</evidence>
<dbReference type="NCBIfam" id="NF001126">
    <property type="entry name" value="PRK00139.1-4"/>
    <property type="match status" value="1"/>
</dbReference>
<evidence type="ECO:0000256" key="3">
    <source>
        <dbReference type="ARBA" id="ARBA00022960"/>
    </source>
</evidence>
<evidence type="ECO:0000256" key="10">
    <source>
        <dbReference type="ARBA" id="ARBA00075482"/>
    </source>
</evidence>
<dbReference type="GO" id="GO:0008360">
    <property type="term" value="P:regulation of cell shape"/>
    <property type="evidence" value="ECO:0007669"/>
    <property type="project" value="UniProtKB-KW"/>
</dbReference>
<dbReference type="GO" id="GO:0071555">
    <property type="term" value="P:cell wall organization"/>
    <property type="evidence" value="ECO:0007669"/>
    <property type="project" value="UniProtKB-KW"/>
</dbReference>
<gene>
    <name evidence="13" type="primary">murE</name>
    <name evidence="18" type="ORF">SAMN05216578_11253</name>
</gene>
<evidence type="ECO:0000256" key="1">
    <source>
        <dbReference type="ARBA" id="ARBA00005898"/>
    </source>
</evidence>
<dbReference type="Gene3D" id="3.40.1390.10">
    <property type="entry name" value="MurE/MurF, N-terminal domain"/>
    <property type="match status" value="1"/>
</dbReference>
<reference evidence="18 19" key="1">
    <citation type="submission" date="2016-10" db="EMBL/GenBank/DDBJ databases">
        <authorList>
            <person name="de Groot N.N."/>
        </authorList>
    </citation>
    <scope>NUCLEOTIDE SEQUENCE [LARGE SCALE GENOMIC DNA]</scope>
    <source>
        <strain evidence="18 19">JCM 18415</strain>
    </source>
</reference>
<accession>A0A1I6C4C0</accession>
<feature type="binding site" evidence="13">
    <location>
        <position position="453"/>
    </location>
    <ligand>
        <name>meso-2,6-diaminopimelate</name>
        <dbReference type="ChEBI" id="CHEBI:57791"/>
    </ligand>
</feature>
<feature type="binding site" evidence="13">
    <location>
        <position position="25"/>
    </location>
    <ligand>
        <name>UDP-N-acetyl-alpha-D-muramoyl-L-alanyl-D-glutamate</name>
        <dbReference type="ChEBI" id="CHEBI:83900"/>
    </ligand>
</feature>
<feature type="modified residue" description="N6-carboxylysine" evidence="13">
    <location>
        <position position="216"/>
    </location>
</feature>
<dbReference type="EC" id="6.3.2.13" evidence="8 13"/>
<evidence type="ECO:0000259" key="16">
    <source>
        <dbReference type="Pfam" id="PF02875"/>
    </source>
</evidence>
<evidence type="ECO:0000256" key="7">
    <source>
        <dbReference type="ARBA" id="ARBA00050251"/>
    </source>
</evidence>
<name>A0A1I6C4C0_9GAMM</name>
<dbReference type="SUPFAM" id="SSF63418">
    <property type="entry name" value="MurE/MurF N-terminal domain"/>
    <property type="match status" value="1"/>
</dbReference>
<keyword evidence="13" id="KW-0460">Magnesium</keyword>
<feature type="domain" description="Mur ligase N-terminal catalytic" evidence="15">
    <location>
        <begin position="18"/>
        <end position="92"/>
    </location>
</feature>
<evidence type="ECO:0000259" key="17">
    <source>
        <dbReference type="Pfam" id="PF08245"/>
    </source>
</evidence>
<comment type="subcellular location">
    <subcellularLocation>
        <location evidence="13 14">Cytoplasm</location>
    </subcellularLocation>
</comment>
<dbReference type="InterPro" id="IPR005761">
    <property type="entry name" value="UDP-N-AcMur-Glu-dNH2Pim_ligase"/>
</dbReference>
<evidence type="ECO:0000256" key="13">
    <source>
        <dbReference type="HAMAP-Rule" id="MF_00208"/>
    </source>
</evidence>
<dbReference type="GO" id="GO:0000287">
    <property type="term" value="F:magnesium ion binding"/>
    <property type="evidence" value="ECO:0007669"/>
    <property type="project" value="UniProtKB-UniRule"/>
</dbReference>
<feature type="binding site" evidence="13">
    <location>
        <begin position="398"/>
        <end position="401"/>
    </location>
    <ligand>
        <name>meso-2,6-diaminopimelate</name>
        <dbReference type="ChEBI" id="CHEBI:57791"/>
    </ligand>
</feature>
<evidence type="ECO:0000313" key="18">
    <source>
        <dbReference type="EMBL" id="SFQ87987.1"/>
    </source>
</evidence>
<keyword evidence="13" id="KW-0963">Cytoplasm</keyword>
<dbReference type="InterPro" id="IPR036615">
    <property type="entry name" value="Mur_ligase_C_dom_sf"/>
</dbReference>
<feature type="short sequence motif" description="Meso-diaminopimelate recognition motif" evidence="13">
    <location>
        <begin position="398"/>
        <end position="401"/>
    </location>
</feature>
<dbReference type="RefSeq" id="WP_090540542.1">
    <property type="nucleotide sequence ID" value="NZ_FOYD01000012.1"/>
</dbReference>
<dbReference type="HAMAP" id="MF_00208">
    <property type="entry name" value="MurE"/>
    <property type="match status" value="1"/>
</dbReference>
<evidence type="ECO:0000313" key="19">
    <source>
        <dbReference type="Proteomes" id="UP000242815"/>
    </source>
</evidence>
<keyword evidence="4 13" id="KW-0573">Peptidoglycan synthesis</keyword>
<feature type="binding site" evidence="13">
    <location>
        <begin position="107"/>
        <end position="113"/>
    </location>
    <ligand>
        <name>ATP</name>
        <dbReference type="ChEBI" id="CHEBI:30616"/>
    </ligand>
</feature>
<dbReference type="UniPathway" id="UPA00219"/>
<evidence type="ECO:0000256" key="2">
    <source>
        <dbReference type="ARBA" id="ARBA00022618"/>
    </source>
</evidence>
<comment type="cofactor">
    <cofactor evidence="13">
        <name>Mg(2+)</name>
        <dbReference type="ChEBI" id="CHEBI:18420"/>
    </cofactor>
</comment>
<dbReference type="InterPro" id="IPR000713">
    <property type="entry name" value="Mur_ligase_N"/>
</dbReference>
<keyword evidence="13 18" id="KW-0436">Ligase</keyword>
<dbReference type="Gene3D" id="3.40.1190.10">
    <property type="entry name" value="Mur-like, catalytic domain"/>
    <property type="match status" value="1"/>
</dbReference>
<evidence type="ECO:0000256" key="9">
    <source>
        <dbReference type="ARBA" id="ARBA00072883"/>
    </source>
</evidence>
<dbReference type="GO" id="GO:0008765">
    <property type="term" value="F:UDP-N-acetylmuramoylalanyl-D-glutamate-2,6-diaminopimelate ligase activity"/>
    <property type="evidence" value="ECO:0007669"/>
    <property type="project" value="UniProtKB-UniRule"/>
</dbReference>
<keyword evidence="13" id="KW-0547">Nucleotide-binding</keyword>
<feature type="binding site" evidence="13">
    <location>
        <position position="449"/>
    </location>
    <ligand>
        <name>meso-2,6-diaminopimelate</name>
        <dbReference type="ChEBI" id="CHEBI:57791"/>
    </ligand>
</feature>
<dbReference type="SUPFAM" id="SSF53623">
    <property type="entry name" value="MurD-like peptide ligases, catalytic domain"/>
    <property type="match status" value="1"/>
</dbReference>
<dbReference type="InterPro" id="IPR035911">
    <property type="entry name" value="MurE/MurF_N"/>
</dbReference>
<dbReference type="Pfam" id="PF01225">
    <property type="entry name" value="Mur_ligase"/>
    <property type="match status" value="1"/>
</dbReference>
<feature type="domain" description="Mur ligase central" evidence="17">
    <location>
        <begin position="105"/>
        <end position="302"/>
    </location>
</feature>
<evidence type="ECO:0000256" key="8">
    <source>
        <dbReference type="ARBA" id="ARBA00066633"/>
    </source>
</evidence>
<evidence type="ECO:0000256" key="14">
    <source>
        <dbReference type="RuleBase" id="RU004135"/>
    </source>
</evidence>
<dbReference type="OrthoDB" id="9800958at2"/>
<feature type="binding site" evidence="13">
    <location>
        <position position="374"/>
    </location>
    <ligand>
        <name>meso-2,6-diaminopimelate</name>
        <dbReference type="ChEBI" id="CHEBI:57791"/>
    </ligand>
</feature>